<feature type="transmembrane region" description="Helical" evidence="2">
    <location>
        <begin position="162"/>
        <end position="181"/>
    </location>
</feature>
<sequence length="192" mass="20954">MLAQIVLFVLDTVCGFLTLALLVRFAMQWARTPFRNPLGQFIVAVTDWMVRPLRRMVPGLFGLDMASLLLAWLWQVAYQGIALGFSGVLLAVSPAPTLVVALLALLEVAKISLYLVMGAVLVSAVFSWVNPHAPLADVFNTLTRPLLRPFRRVIPPVGGVDLSPLALLLVLQIALFVVASLRNGVLPMMLVQ</sequence>
<evidence type="ECO:0000256" key="1">
    <source>
        <dbReference type="ARBA" id="ARBA00010894"/>
    </source>
</evidence>
<dbReference type="EMBL" id="AP012547">
    <property type="protein sequence ID" value="BAO28080.1"/>
    <property type="molecule type" value="Genomic_DNA"/>
</dbReference>
<organism evidence="3 4">
    <name type="scientific">Sulfuritalea hydrogenivorans sk43H</name>
    <dbReference type="NCBI Taxonomy" id="1223802"/>
    <lineage>
        <taxon>Bacteria</taxon>
        <taxon>Pseudomonadati</taxon>
        <taxon>Pseudomonadota</taxon>
        <taxon>Betaproteobacteria</taxon>
        <taxon>Nitrosomonadales</taxon>
        <taxon>Sterolibacteriaceae</taxon>
        <taxon>Sulfuritalea</taxon>
    </lineage>
</organism>
<dbReference type="GO" id="GO:0016020">
    <property type="term" value="C:membrane"/>
    <property type="evidence" value="ECO:0007669"/>
    <property type="project" value="InterPro"/>
</dbReference>
<dbReference type="KEGG" id="shd:SUTH_00264"/>
<feature type="transmembrane region" description="Helical" evidence="2">
    <location>
        <begin position="80"/>
        <end position="104"/>
    </location>
</feature>
<evidence type="ECO:0000313" key="3">
    <source>
        <dbReference type="EMBL" id="BAO28080.1"/>
    </source>
</evidence>
<feature type="transmembrane region" description="Helical" evidence="2">
    <location>
        <begin position="6"/>
        <end position="27"/>
    </location>
</feature>
<dbReference type="Proteomes" id="UP000031637">
    <property type="component" value="Chromosome"/>
</dbReference>
<dbReference type="HOGENOM" id="CLU_089905_0_1_4"/>
<dbReference type="Pfam" id="PF02325">
    <property type="entry name" value="CCB3_YggT"/>
    <property type="match status" value="2"/>
</dbReference>
<keyword evidence="2" id="KW-0472">Membrane</keyword>
<dbReference type="OrthoDB" id="9806665at2"/>
<keyword evidence="2" id="KW-1133">Transmembrane helix</keyword>
<dbReference type="RefSeq" id="WP_041096472.1">
    <property type="nucleotide sequence ID" value="NZ_AP012547.1"/>
</dbReference>
<comment type="similarity">
    <text evidence="1">Belongs to the YggT family.</text>
</comment>
<dbReference type="PANTHER" id="PTHR33219">
    <property type="entry name" value="YLMG HOMOLOG PROTEIN 2, CHLOROPLASTIC"/>
    <property type="match status" value="1"/>
</dbReference>
<evidence type="ECO:0008006" key="5">
    <source>
        <dbReference type="Google" id="ProtNLM"/>
    </source>
</evidence>
<name>W0SBE9_9PROT</name>
<dbReference type="InterPro" id="IPR003425">
    <property type="entry name" value="CCB3/YggT"/>
</dbReference>
<dbReference type="AlphaFoldDB" id="W0SBE9"/>
<accession>W0SBE9</accession>
<dbReference type="STRING" id="1223802.SUTH_00264"/>
<feature type="transmembrane region" description="Helical" evidence="2">
    <location>
        <begin position="111"/>
        <end position="129"/>
    </location>
</feature>
<dbReference type="PANTHER" id="PTHR33219:SF14">
    <property type="entry name" value="PROTEIN COFACTOR ASSEMBLY OF COMPLEX C SUBUNIT B CCB3, CHLOROPLASTIC-RELATED"/>
    <property type="match status" value="1"/>
</dbReference>
<protein>
    <recommendedName>
        <fullName evidence="5">YggT family protein</fullName>
    </recommendedName>
</protein>
<keyword evidence="2" id="KW-0812">Transmembrane</keyword>
<feature type="transmembrane region" description="Helical" evidence="2">
    <location>
        <begin position="56"/>
        <end position="74"/>
    </location>
</feature>
<keyword evidence="4" id="KW-1185">Reference proteome</keyword>
<reference evidence="3 4" key="1">
    <citation type="journal article" date="2014" name="Syst. Appl. Microbiol.">
        <title>Complete genomes of freshwater sulfur oxidizers Sulfuricella denitrificans skB26 and Sulfuritalea hydrogenivorans sk43H: genetic insights into the sulfur oxidation pathway of betaproteobacteria.</title>
        <authorList>
            <person name="Watanabe T."/>
            <person name="Kojima H."/>
            <person name="Fukui M."/>
        </authorList>
    </citation>
    <scope>NUCLEOTIDE SEQUENCE [LARGE SCALE GENOMIC DNA]</scope>
    <source>
        <strain evidence="3">DSM22779</strain>
    </source>
</reference>
<evidence type="ECO:0000313" key="4">
    <source>
        <dbReference type="Proteomes" id="UP000031637"/>
    </source>
</evidence>
<gene>
    <name evidence="3" type="ORF">SUTH_00264</name>
</gene>
<proteinExistence type="inferred from homology"/>
<evidence type="ECO:0000256" key="2">
    <source>
        <dbReference type="SAM" id="Phobius"/>
    </source>
</evidence>